<organism evidence="1">
    <name type="scientific">Salmonella enterica</name>
    <name type="common">Salmonella choleraesuis</name>
    <dbReference type="NCBI Taxonomy" id="28901"/>
    <lineage>
        <taxon>Bacteria</taxon>
        <taxon>Pseudomonadati</taxon>
        <taxon>Pseudomonadota</taxon>
        <taxon>Gammaproteobacteria</taxon>
        <taxon>Enterobacterales</taxon>
        <taxon>Enterobacteriaceae</taxon>
        <taxon>Salmonella</taxon>
    </lineage>
</organism>
<reference evidence="1" key="1">
    <citation type="submission" date="2018-06" db="EMBL/GenBank/DDBJ databases">
        <authorList>
            <consortium name="PulseNet: The National Subtyping Network for Foodborne Disease Surveillance"/>
            <person name="Tarr C.L."/>
            <person name="Trees E."/>
            <person name="Katz L.S."/>
            <person name="Carleton-Romer H.A."/>
            <person name="Stroika S."/>
            <person name="Kucerova Z."/>
            <person name="Roache K.F."/>
            <person name="Sabol A.L."/>
            <person name="Besser J."/>
            <person name="Gerner-Smidt P."/>
        </authorList>
    </citation>
    <scope>NUCLEOTIDE SEQUENCE</scope>
    <source>
        <strain evidence="1">PNUSAS041557</strain>
    </source>
</reference>
<gene>
    <name evidence="1" type="ORF">DOO22_24875</name>
</gene>
<protein>
    <submittedName>
        <fullName evidence="1">Uncharacterized protein</fullName>
    </submittedName>
</protein>
<feature type="non-terminal residue" evidence="1">
    <location>
        <position position="1"/>
    </location>
</feature>
<evidence type="ECO:0000313" key="1">
    <source>
        <dbReference type="EMBL" id="EBL9392706.1"/>
    </source>
</evidence>
<dbReference type="AlphaFoldDB" id="A0A5T5A179"/>
<sequence>QKWHYTAPACGFHITKIFQLCFFTNDTASPRPCWGCTARQELKRMKRISAFFSFTIRSIYELNTQPYDIK</sequence>
<name>A0A5T5A179_SALER</name>
<accession>A0A5T5A179</accession>
<dbReference type="EMBL" id="AAGARP010000032">
    <property type="protein sequence ID" value="EBL9392706.1"/>
    <property type="molecule type" value="Genomic_DNA"/>
</dbReference>
<proteinExistence type="predicted"/>
<comment type="caution">
    <text evidence="1">The sequence shown here is derived from an EMBL/GenBank/DDBJ whole genome shotgun (WGS) entry which is preliminary data.</text>
</comment>